<proteinExistence type="inferred from homology"/>
<keyword evidence="4" id="KW-1133">Transmembrane helix</keyword>
<accession>A0AAD3DY78</accession>
<dbReference type="Pfam" id="PF07856">
    <property type="entry name" value="Orai-1"/>
    <property type="match status" value="1"/>
</dbReference>
<comment type="caution">
    <text evidence="7">The sequence shown here is derived from an EMBL/GenBank/DDBJ whole genome shotgun (WGS) entry which is preliminary data.</text>
</comment>
<protein>
    <submittedName>
        <fullName evidence="7">Uncharacterized protein</fullName>
    </submittedName>
</protein>
<dbReference type="InterPro" id="IPR038350">
    <property type="entry name" value="Orai_sf"/>
</dbReference>
<evidence type="ECO:0000256" key="3">
    <source>
        <dbReference type="ARBA" id="ARBA00022692"/>
    </source>
</evidence>
<name>A0AAD3DY78_9CHLO</name>
<comment type="similarity">
    <text evidence="2">Belongs to the Orai family.</text>
</comment>
<evidence type="ECO:0000313" key="8">
    <source>
        <dbReference type="Proteomes" id="UP001054857"/>
    </source>
</evidence>
<dbReference type="Gene3D" id="1.20.140.140">
    <property type="entry name" value="Calcium release-activated calcium channel protein Orai"/>
    <property type="match status" value="1"/>
</dbReference>
<dbReference type="AlphaFoldDB" id="A0AAD3DY78"/>
<reference evidence="7 8" key="1">
    <citation type="journal article" date="2021" name="Sci. Rep.">
        <title>Genome sequencing of the multicellular alga Astrephomene provides insights into convergent evolution of germ-soma differentiation.</title>
        <authorList>
            <person name="Yamashita S."/>
            <person name="Yamamoto K."/>
            <person name="Matsuzaki R."/>
            <person name="Suzuki S."/>
            <person name="Yamaguchi H."/>
            <person name="Hirooka S."/>
            <person name="Minakuchi Y."/>
            <person name="Miyagishima S."/>
            <person name="Kawachi M."/>
            <person name="Toyoda A."/>
            <person name="Nozaki H."/>
        </authorList>
    </citation>
    <scope>NUCLEOTIDE SEQUENCE [LARGE SCALE GENOMIC DNA]</scope>
    <source>
        <strain evidence="7 8">NIES-4017</strain>
    </source>
</reference>
<keyword evidence="8" id="KW-1185">Reference proteome</keyword>
<evidence type="ECO:0000313" key="7">
    <source>
        <dbReference type="EMBL" id="GFR50245.1"/>
    </source>
</evidence>
<dbReference type="GO" id="GO:0016020">
    <property type="term" value="C:membrane"/>
    <property type="evidence" value="ECO:0007669"/>
    <property type="project" value="UniProtKB-SubCell"/>
</dbReference>
<dbReference type="Proteomes" id="UP001054857">
    <property type="component" value="Unassembled WGS sequence"/>
</dbReference>
<gene>
    <name evidence="7" type="ORF">Agub_g12431</name>
</gene>
<evidence type="ECO:0000256" key="1">
    <source>
        <dbReference type="ARBA" id="ARBA00004141"/>
    </source>
</evidence>
<evidence type="ECO:0000256" key="2">
    <source>
        <dbReference type="ARBA" id="ARBA00008062"/>
    </source>
</evidence>
<dbReference type="InterPro" id="IPR012446">
    <property type="entry name" value="CRAC_channel"/>
</dbReference>
<evidence type="ECO:0000256" key="5">
    <source>
        <dbReference type="ARBA" id="ARBA00023136"/>
    </source>
</evidence>
<keyword evidence="3" id="KW-0812">Transmembrane</keyword>
<evidence type="ECO:0000256" key="6">
    <source>
        <dbReference type="SAM" id="MobiDB-lite"/>
    </source>
</evidence>
<organism evidence="7 8">
    <name type="scientific">Astrephomene gubernaculifera</name>
    <dbReference type="NCBI Taxonomy" id="47775"/>
    <lineage>
        <taxon>Eukaryota</taxon>
        <taxon>Viridiplantae</taxon>
        <taxon>Chlorophyta</taxon>
        <taxon>core chlorophytes</taxon>
        <taxon>Chlorophyceae</taxon>
        <taxon>CS clade</taxon>
        <taxon>Chlamydomonadales</taxon>
        <taxon>Astrephomenaceae</taxon>
        <taxon>Astrephomene</taxon>
    </lineage>
</organism>
<evidence type="ECO:0000256" key="4">
    <source>
        <dbReference type="ARBA" id="ARBA00022989"/>
    </source>
</evidence>
<sequence>MLKCVAQLGALTAGFAVSAFYDFQYTASSNDPVLPFFSLATALTVGFELNSCVLCTLMLSSVVKIGKSYLSEAEEAEYLWRLREWAADHMWGAGRVAPGRREPGCGGNRDGGVVVVGGQEETGQPNLPTNLPEPS</sequence>
<feature type="region of interest" description="Disordered" evidence="6">
    <location>
        <begin position="98"/>
        <end position="135"/>
    </location>
</feature>
<comment type="subcellular location">
    <subcellularLocation>
        <location evidence="1">Membrane</location>
        <topology evidence="1">Multi-pass membrane protein</topology>
    </subcellularLocation>
</comment>
<dbReference type="EMBL" id="BMAR01000036">
    <property type="protein sequence ID" value="GFR50245.1"/>
    <property type="molecule type" value="Genomic_DNA"/>
</dbReference>
<keyword evidence="5" id="KW-0472">Membrane</keyword>